<dbReference type="EMBL" id="CP002299">
    <property type="protein sequence ID" value="ADP79886.1"/>
    <property type="molecule type" value="Genomic_DNA"/>
</dbReference>
<evidence type="ECO:0000313" key="16">
    <source>
        <dbReference type="Proteomes" id="UP000002484"/>
    </source>
</evidence>
<evidence type="ECO:0000256" key="6">
    <source>
        <dbReference type="ARBA" id="ARBA00022977"/>
    </source>
</evidence>
<feature type="binding site" evidence="10">
    <location>
        <position position="230"/>
    </location>
    <ligand>
        <name>2-[(2R,5Z)-2-carboxy-4-methylthiazol-5(2H)-ylidene]ethyl phosphate</name>
        <dbReference type="ChEBI" id="CHEBI:62899"/>
    </ligand>
</feature>
<keyword evidence="3 10" id="KW-0808">Transferase</keyword>
<dbReference type="KEGG" id="fri:FraEuI1c_1830"/>
<dbReference type="InterPro" id="IPR034291">
    <property type="entry name" value="TMP_synthase"/>
</dbReference>
<dbReference type="FunCoup" id="E3JCP6">
    <property type="interactions" value="149"/>
</dbReference>
<evidence type="ECO:0000256" key="9">
    <source>
        <dbReference type="ARBA" id="ARBA00047883"/>
    </source>
</evidence>
<name>E3JCP6_PSEI1</name>
<dbReference type="InterPro" id="IPR022998">
    <property type="entry name" value="ThiamineP_synth_TenI"/>
</dbReference>
<dbReference type="HAMAP" id="MF_00097">
    <property type="entry name" value="TMP_synthase"/>
    <property type="match status" value="1"/>
</dbReference>
<dbReference type="UniPathway" id="UPA00060">
    <property type="reaction ID" value="UER00141"/>
</dbReference>
<evidence type="ECO:0000256" key="3">
    <source>
        <dbReference type="ARBA" id="ARBA00022679"/>
    </source>
</evidence>
<accession>E3JCP6</accession>
<dbReference type="GO" id="GO:0005737">
    <property type="term" value="C:cytoplasm"/>
    <property type="evidence" value="ECO:0007669"/>
    <property type="project" value="TreeGrafter"/>
</dbReference>
<dbReference type="GO" id="GO:0000287">
    <property type="term" value="F:magnesium ion binding"/>
    <property type="evidence" value="ECO:0007669"/>
    <property type="project" value="UniProtKB-UniRule"/>
</dbReference>
<reference evidence="15 16" key="1">
    <citation type="submission" date="2010-10" db="EMBL/GenBank/DDBJ databases">
        <title>Complete sequence of Frankia sp. EuI1c.</title>
        <authorList>
            <consortium name="US DOE Joint Genome Institute"/>
            <person name="Lucas S."/>
            <person name="Copeland A."/>
            <person name="Lapidus A."/>
            <person name="Cheng J.-F."/>
            <person name="Bruce D."/>
            <person name="Goodwin L."/>
            <person name="Pitluck S."/>
            <person name="Chertkov O."/>
            <person name="Detter J.C."/>
            <person name="Han C."/>
            <person name="Tapia R."/>
            <person name="Land M."/>
            <person name="Hauser L."/>
            <person name="Jeffries C."/>
            <person name="Kyrpides N."/>
            <person name="Ivanova N."/>
            <person name="Mikhailova N."/>
            <person name="Beauchemin N."/>
            <person name="Sen A."/>
            <person name="Sur S.A."/>
            <person name="Gtari M."/>
            <person name="Wall L."/>
            <person name="Tisa L."/>
            <person name="Woyke T."/>
        </authorList>
    </citation>
    <scope>NUCLEOTIDE SEQUENCE [LARGE SCALE GENOMIC DNA]</scope>
    <source>
        <strain evidence="16">DSM 45817 / CECT 9037 / EuI1c</strain>
    </source>
</reference>
<dbReference type="InterPro" id="IPR036206">
    <property type="entry name" value="ThiamineP_synth_sf"/>
</dbReference>
<evidence type="ECO:0000256" key="8">
    <source>
        <dbReference type="ARBA" id="ARBA00047851"/>
    </source>
</evidence>
<comment type="similarity">
    <text evidence="10 11">Belongs to the thiamine-phosphate synthase family.</text>
</comment>
<evidence type="ECO:0000256" key="5">
    <source>
        <dbReference type="ARBA" id="ARBA00022842"/>
    </source>
</evidence>
<feature type="domain" description="Thiamine phosphate synthase/TenI" evidence="14">
    <location>
        <begin position="66"/>
        <end position="253"/>
    </location>
</feature>
<evidence type="ECO:0000313" key="15">
    <source>
        <dbReference type="EMBL" id="ADP79886.1"/>
    </source>
</evidence>
<dbReference type="InterPro" id="IPR013785">
    <property type="entry name" value="Aldolase_TIM"/>
</dbReference>
<dbReference type="Pfam" id="PF02581">
    <property type="entry name" value="TMP-TENI"/>
    <property type="match status" value="1"/>
</dbReference>
<evidence type="ECO:0000256" key="10">
    <source>
        <dbReference type="HAMAP-Rule" id="MF_00097"/>
    </source>
</evidence>
<evidence type="ECO:0000256" key="1">
    <source>
        <dbReference type="ARBA" id="ARBA00003814"/>
    </source>
</evidence>
<feature type="binding site" evidence="10">
    <location>
        <position position="167"/>
    </location>
    <ligand>
        <name>4-amino-2-methyl-5-(diphosphooxymethyl)pyrimidine</name>
        <dbReference type="ChEBI" id="CHEBI:57841"/>
    </ligand>
</feature>
<dbReference type="GO" id="GO:0009229">
    <property type="term" value="P:thiamine diphosphate biosynthetic process"/>
    <property type="evidence" value="ECO:0007669"/>
    <property type="project" value="UniProtKB-UniRule"/>
</dbReference>
<organism evidence="15 16">
    <name type="scientific">Pseudofrankia inefficax (strain DSM 45817 / CECT 9037 / DDB 130130 / EuI1c)</name>
    <name type="common">Frankia inefficax</name>
    <dbReference type="NCBI Taxonomy" id="298654"/>
    <lineage>
        <taxon>Bacteria</taxon>
        <taxon>Bacillati</taxon>
        <taxon>Actinomycetota</taxon>
        <taxon>Actinomycetes</taxon>
        <taxon>Frankiales</taxon>
        <taxon>Frankiaceae</taxon>
        <taxon>Pseudofrankia</taxon>
    </lineage>
</organism>
<comment type="catalytic activity">
    <reaction evidence="8 10 11">
        <text>2-(2-carboxy-4-methylthiazol-5-yl)ethyl phosphate + 4-amino-2-methyl-5-(diphosphooxymethyl)pyrimidine + 2 H(+) = thiamine phosphate + CO2 + diphosphate</text>
        <dbReference type="Rhea" id="RHEA:47848"/>
        <dbReference type="ChEBI" id="CHEBI:15378"/>
        <dbReference type="ChEBI" id="CHEBI:16526"/>
        <dbReference type="ChEBI" id="CHEBI:33019"/>
        <dbReference type="ChEBI" id="CHEBI:37575"/>
        <dbReference type="ChEBI" id="CHEBI:57841"/>
        <dbReference type="ChEBI" id="CHEBI:62890"/>
        <dbReference type="EC" id="2.5.1.3"/>
    </reaction>
</comment>
<dbReference type="GO" id="GO:0004789">
    <property type="term" value="F:thiamine-phosphate diphosphorylase activity"/>
    <property type="evidence" value="ECO:0007669"/>
    <property type="project" value="UniProtKB-UniRule"/>
</dbReference>
<evidence type="ECO:0000256" key="12">
    <source>
        <dbReference type="RuleBase" id="RU004253"/>
    </source>
</evidence>
<dbReference type="PANTHER" id="PTHR20857:SF15">
    <property type="entry name" value="THIAMINE-PHOSPHATE SYNTHASE"/>
    <property type="match status" value="1"/>
</dbReference>
<feature type="binding site" evidence="10">
    <location>
        <position position="128"/>
    </location>
    <ligand>
        <name>4-amino-2-methyl-5-(diphosphooxymethyl)pyrimidine</name>
        <dbReference type="ChEBI" id="CHEBI:57841"/>
    </ligand>
</feature>
<dbReference type="PANTHER" id="PTHR20857">
    <property type="entry name" value="THIAMINE-PHOSPHATE PYROPHOSPHORYLASE"/>
    <property type="match status" value="1"/>
</dbReference>
<feature type="binding site" evidence="10">
    <location>
        <position position="148"/>
    </location>
    <ligand>
        <name>Mg(2+)</name>
        <dbReference type="ChEBI" id="CHEBI:18420"/>
    </ligand>
</feature>
<keyword evidence="6 10" id="KW-0784">Thiamine biosynthesis</keyword>
<proteinExistence type="inferred from homology"/>
<evidence type="ECO:0000256" key="7">
    <source>
        <dbReference type="ARBA" id="ARBA00047334"/>
    </source>
</evidence>
<dbReference type="SUPFAM" id="SSF51391">
    <property type="entry name" value="Thiamin phosphate synthase"/>
    <property type="match status" value="1"/>
</dbReference>
<dbReference type="Gene3D" id="3.20.20.70">
    <property type="entry name" value="Aldolase class I"/>
    <property type="match status" value="1"/>
</dbReference>
<dbReference type="HOGENOM" id="CLU_018272_3_0_11"/>
<dbReference type="GO" id="GO:0009228">
    <property type="term" value="P:thiamine biosynthetic process"/>
    <property type="evidence" value="ECO:0007669"/>
    <property type="project" value="UniProtKB-KW"/>
</dbReference>
<feature type="binding site" evidence="10">
    <location>
        <position position="129"/>
    </location>
    <ligand>
        <name>Mg(2+)</name>
        <dbReference type="ChEBI" id="CHEBI:18420"/>
    </ligand>
</feature>
<dbReference type="AlphaFoldDB" id="E3JCP6"/>
<evidence type="ECO:0000256" key="13">
    <source>
        <dbReference type="SAM" id="MobiDB-lite"/>
    </source>
</evidence>
<comment type="caution">
    <text evidence="10">Lacks conserved residue(s) required for the propagation of feature annotation.</text>
</comment>
<evidence type="ECO:0000256" key="4">
    <source>
        <dbReference type="ARBA" id="ARBA00022723"/>
    </source>
</evidence>
<dbReference type="InParanoid" id="E3JCP6"/>
<dbReference type="Proteomes" id="UP000002484">
    <property type="component" value="Chromosome"/>
</dbReference>
<evidence type="ECO:0000256" key="11">
    <source>
        <dbReference type="RuleBase" id="RU003826"/>
    </source>
</evidence>
<dbReference type="CDD" id="cd00564">
    <property type="entry name" value="TMP_TenI"/>
    <property type="match status" value="1"/>
</dbReference>
<gene>
    <name evidence="10" type="primary">thiE</name>
    <name evidence="15" type="ordered locus">FraEuI1c_1830</name>
</gene>
<evidence type="ECO:0000259" key="14">
    <source>
        <dbReference type="Pfam" id="PF02581"/>
    </source>
</evidence>
<comment type="catalytic activity">
    <reaction evidence="9 10 11">
        <text>2-[(2R,5Z)-2-carboxy-4-methylthiazol-5(2H)-ylidene]ethyl phosphate + 4-amino-2-methyl-5-(diphosphooxymethyl)pyrimidine + 2 H(+) = thiamine phosphate + CO2 + diphosphate</text>
        <dbReference type="Rhea" id="RHEA:47844"/>
        <dbReference type="ChEBI" id="CHEBI:15378"/>
        <dbReference type="ChEBI" id="CHEBI:16526"/>
        <dbReference type="ChEBI" id="CHEBI:33019"/>
        <dbReference type="ChEBI" id="CHEBI:37575"/>
        <dbReference type="ChEBI" id="CHEBI:57841"/>
        <dbReference type="ChEBI" id="CHEBI:62899"/>
        <dbReference type="EC" id="2.5.1.3"/>
    </reaction>
</comment>
<comment type="catalytic activity">
    <reaction evidence="7 10 11">
        <text>4-methyl-5-(2-phosphooxyethyl)-thiazole + 4-amino-2-methyl-5-(diphosphooxymethyl)pyrimidine + H(+) = thiamine phosphate + diphosphate</text>
        <dbReference type="Rhea" id="RHEA:22328"/>
        <dbReference type="ChEBI" id="CHEBI:15378"/>
        <dbReference type="ChEBI" id="CHEBI:33019"/>
        <dbReference type="ChEBI" id="CHEBI:37575"/>
        <dbReference type="ChEBI" id="CHEBI:57841"/>
        <dbReference type="ChEBI" id="CHEBI:58296"/>
        <dbReference type="EC" id="2.5.1.3"/>
    </reaction>
</comment>
<keyword evidence="4 10" id="KW-0479">Metal-binding</keyword>
<evidence type="ECO:0000256" key="2">
    <source>
        <dbReference type="ARBA" id="ARBA00005165"/>
    </source>
</evidence>
<dbReference type="EC" id="2.5.1.3" evidence="10"/>
<feature type="binding site" evidence="10">
    <location>
        <position position="197"/>
    </location>
    <ligand>
        <name>4-amino-2-methyl-5-(diphosphooxymethyl)pyrimidine</name>
        <dbReference type="ChEBI" id="CHEBI:57841"/>
    </ligand>
</feature>
<comment type="pathway">
    <text evidence="2 10 12">Cofactor biosynthesis; thiamine diphosphate biosynthesis; thiamine phosphate from 4-amino-2-methyl-5-diphosphomethylpyrimidine and 4-methyl-5-(2-phosphoethyl)-thiazole: step 1/1.</text>
</comment>
<comment type="cofactor">
    <cofactor evidence="10">
        <name>Mg(2+)</name>
        <dbReference type="ChEBI" id="CHEBI:18420"/>
    </cofactor>
    <text evidence="10">Binds 1 Mg(2+) ion per subunit.</text>
</comment>
<feature type="binding site" evidence="10">
    <location>
        <begin position="96"/>
        <end position="100"/>
    </location>
    <ligand>
        <name>4-amino-2-methyl-5-(diphosphooxymethyl)pyrimidine</name>
        <dbReference type="ChEBI" id="CHEBI:57841"/>
    </ligand>
</feature>
<comment type="function">
    <text evidence="1 10">Condenses 4-methyl-5-(beta-hydroxyethyl)thiazole monophosphate (THZ-P) and 2-methyl-4-amino-5-hydroxymethyl pyrimidine pyrophosphate (HMP-PP) to form thiamine monophosphate (TMP).</text>
</comment>
<feature type="region of interest" description="Disordered" evidence="13">
    <location>
        <begin position="1"/>
        <end position="23"/>
    </location>
</feature>
<protein>
    <recommendedName>
        <fullName evidence="10">Thiamine-phosphate synthase</fullName>
        <shortName evidence="10">TP synthase</shortName>
        <shortName evidence="10">TPS</shortName>
        <ecNumber evidence="10">2.5.1.3</ecNumber>
    </recommendedName>
    <alternativeName>
        <fullName evidence="10">Thiamine-phosphate pyrophosphorylase</fullName>
        <shortName evidence="10">TMP pyrophosphorylase</shortName>
        <shortName evidence="10">TMP-PPase</shortName>
    </alternativeName>
</protein>
<dbReference type="eggNOG" id="COG0352">
    <property type="taxonomic scope" value="Bacteria"/>
</dbReference>
<keyword evidence="5 10" id="KW-0460">Magnesium</keyword>
<keyword evidence="16" id="KW-1185">Reference proteome</keyword>
<dbReference type="NCBIfam" id="TIGR00693">
    <property type="entry name" value="thiE"/>
    <property type="match status" value="1"/>
</dbReference>
<dbReference type="STRING" id="298654.FraEuI1c_1830"/>
<sequence>MADDLTDLTGLAGDAELDEPAARQTGPSALDVIAEQAIVDLALAEAPDGAPLARAERLARLADARLYLCTPRQPAFDAFLDGVLAPAGGPGVDLIQLREKGLEWRAEAAALGRMVAAGRRHGALVSGNDRADLASVAGVDILHVGQDDIPPATARRLLGPDVIIGLSTHDEDQLAAAIEDPDVDYFCVGPVWPTPTKEGRPGVGLGLVATAVAAAPPFAPGAKPWFAIGGIDAERLDEVLATGARRAVVVRAITGAADPAAAAAALAGRLRAAG</sequence>
<feature type="binding site" evidence="10">
    <location>
        <begin position="194"/>
        <end position="196"/>
    </location>
    <ligand>
        <name>2-[(2R,5Z)-2-carboxy-4-methylthiazol-5(2H)-ylidene]ethyl phosphate</name>
        <dbReference type="ChEBI" id="CHEBI:62899"/>
    </ligand>
</feature>